<dbReference type="Pfam" id="PF10568">
    <property type="entry name" value="Tom37"/>
    <property type="match status" value="1"/>
</dbReference>
<dbReference type="RefSeq" id="XP_017987886.1">
    <property type="nucleotide sequence ID" value="XM_018132397.1"/>
</dbReference>
<dbReference type="InterPro" id="IPR031317">
    <property type="entry name" value="Tom37_C"/>
</dbReference>
<feature type="domain" description="Mitochondrial outer membrane transport complex Sam37/metaxin N-terminal" evidence="1">
    <location>
        <begin position="20"/>
        <end position="131"/>
    </location>
</feature>
<dbReference type="EMBL" id="CP014244">
    <property type="protein sequence ID" value="AMD20890.1"/>
    <property type="molecule type" value="Genomic_DNA"/>
</dbReference>
<dbReference type="OrthoDB" id="5835136at2759"/>
<dbReference type="InterPro" id="IPR019564">
    <property type="entry name" value="Sam37/metaxin_N"/>
</dbReference>
<organism evidence="3 4">
    <name type="scientific">Eremothecium sinecaudum</name>
    <dbReference type="NCBI Taxonomy" id="45286"/>
    <lineage>
        <taxon>Eukaryota</taxon>
        <taxon>Fungi</taxon>
        <taxon>Dikarya</taxon>
        <taxon>Ascomycota</taxon>
        <taxon>Saccharomycotina</taxon>
        <taxon>Saccharomycetes</taxon>
        <taxon>Saccharomycetales</taxon>
        <taxon>Saccharomycetaceae</taxon>
        <taxon>Eremothecium</taxon>
    </lineage>
</organism>
<reference evidence="3 4" key="1">
    <citation type="submission" date="2016-01" db="EMBL/GenBank/DDBJ databases">
        <title>Genome sequence of the yeast Holleya sinecauda.</title>
        <authorList>
            <person name="Dietrich F.S."/>
        </authorList>
    </citation>
    <scope>NUCLEOTIDE SEQUENCE [LARGE SCALE GENOMIC DNA]</scope>
    <source>
        <strain evidence="3 4">ATCC 58844</strain>
    </source>
</reference>
<dbReference type="Pfam" id="PF11801">
    <property type="entry name" value="Tom37_C"/>
    <property type="match status" value="1"/>
</dbReference>
<protein>
    <submittedName>
        <fullName evidence="3">HDR148Cp</fullName>
    </submittedName>
</protein>
<dbReference type="GeneID" id="28724158"/>
<feature type="domain" description="Tom37 C-terminal" evidence="2">
    <location>
        <begin position="156"/>
        <end position="291"/>
    </location>
</feature>
<sequence length="294" mass="34318">MPTIHLWGYNDKPSLISPDSIALFWLINLFNIECTVVFSNNVDLSPNKELPVLIKDDGSAICKFDSIVESLWSRNASLLERGLFVFTSERLNRLTDYQLYLNKINYESYTRKVFSHLLYWPMWYNTPLNNRALAKQKCASIGYIEPDTRDEQVGPVDEATKHLARDSKTFQMTQERRQKDKEMLEYTKYNMQYTSQLQEVLKSLLDARKNIPDQLIPADLLLYANLYVQLELPDGERIQTFLQHQFPDFMRSLLETCNKYSHLAVAGNVILREPTFSESGNLLMTTYNFTRNII</sequence>
<evidence type="ECO:0000259" key="2">
    <source>
        <dbReference type="Pfam" id="PF11801"/>
    </source>
</evidence>
<accession>A0A0X8HSX8</accession>
<proteinExistence type="predicted"/>
<evidence type="ECO:0000313" key="3">
    <source>
        <dbReference type="EMBL" id="AMD20890.1"/>
    </source>
</evidence>
<keyword evidence="4" id="KW-1185">Reference proteome</keyword>
<dbReference type="AlphaFoldDB" id="A0A0X8HSX8"/>
<evidence type="ECO:0000313" key="4">
    <source>
        <dbReference type="Proteomes" id="UP000243052"/>
    </source>
</evidence>
<gene>
    <name evidence="3" type="ORF">AW171_hschr42811</name>
</gene>
<dbReference type="GO" id="GO:0001401">
    <property type="term" value="C:SAM complex"/>
    <property type="evidence" value="ECO:0007669"/>
    <property type="project" value="InterPro"/>
</dbReference>
<name>A0A0X8HSX8_9SACH</name>
<dbReference type="Proteomes" id="UP000243052">
    <property type="component" value="Chromosome iv"/>
</dbReference>
<dbReference type="STRING" id="45286.A0A0X8HSX8"/>
<evidence type="ECO:0000259" key="1">
    <source>
        <dbReference type="Pfam" id="PF10568"/>
    </source>
</evidence>